<sequence length="181" mass="20713">MPPPRGIRLQDAKANEPTPDDVMDAMRAYAEAHQVQEMLHIMLTRLMEAQPLDPFELLIKVVREDAEMDTLELNARINRLDLRREKVKKQLVVGFYKRLLALQRTQHKDPAVAHGPELATTFLLSQLRLDETRAYLRTQFPKHYRSLIDHLLDQAKEFKSAVNVESFTRSCLGVLALAGGS</sequence>
<dbReference type="AlphaFoldDB" id="A0A8K1FEL2"/>
<comment type="caution">
    <text evidence="1">The sequence shown here is derived from an EMBL/GenBank/DDBJ whole genome shotgun (WGS) entry which is preliminary data.</text>
</comment>
<reference evidence="1" key="1">
    <citation type="submission" date="2019-03" db="EMBL/GenBank/DDBJ databases">
        <title>Long read genome sequence of the mycoparasitic Pythium oligandrum ATCC 38472 isolated from sugarbeet rhizosphere.</title>
        <authorList>
            <person name="Gaulin E."/>
        </authorList>
    </citation>
    <scope>NUCLEOTIDE SEQUENCE</scope>
    <source>
        <strain evidence="1">ATCC 38472_TT</strain>
    </source>
</reference>
<accession>A0A8K1FEL2</accession>
<dbReference type="EMBL" id="SPLM01000145">
    <property type="protein sequence ID" value="TMW56762.1"/>
    <property type="molecule type" value="Genomic_DNA"/>
</dbReference>
<dbReference type="Proteomes" id="UP000794436">
    <property type="component" value="Unassembled WGS sequence"/>
</dbReference>
<protein>
    <submittedName>
        <fullName evidence="1">Uncharacterized protein</fullName>
    </submittedName>
</protein>
<dbReference type="OrthoDB" id="71310at2759"/>
<evidence type="ECO:0000313" key="2">
    <source>
        <dbReference type="Proteomes" id="UP000794436"/>
    </source>
</evidence>
<organism evidence="1 2">
    <name type="scientific">Pythium oligandrum</name>
    <name type="common">Mycoparasitic fungus</name>
    <dbReference type="NCBI Taxonomy" id="41045"/>
    <lineage>
        <taxon>Eukaryota</taxon>
        <taxon>Sar</taxon>
        <taxon>Stramenopiles</taxon>
        <taxon>Oomycota</taxon>
        <taxon>Peronosporomycetes</taxon>
        <taxon>Pythiales</taxon>
        <taxon>Pythiaceae</taxon>
        <taxon>Pythium</taxon>
    </lineage>
</organism>
<name>A0A8K1FEL2_PYTOL</name>
<keyword evidence="2" id="KW-1185">Reference proteome</keyword>
<proteinExistence type="predicted"/>
<gene>
    <name evidence="1" type="ORF">Poli38472_006772</name>
</gene>
<evidence type="ECO:0000313" key="1">
    <source>
        <dbReference type="EMBL" id="TMW56762.1"/>
    </source>
</evidence>